<comment type="catalytic activity">
    <reaction evidence="8 9">
        <text>L-lysyl-[protein] + acetyl-CoA = N(6)-acetyl-L-lysyl-[protein] + CoA + H(+)</text>
        <dbReference type="Rhea" id="RHEA:45948"/>
        <dbReference type="Rhea" id="RHEA-COMP:9752"/>
        <dbReference type="Rhea" id="RHEA-COMP:10731"/>
        <dbReference type="ChEBI" id="CHEBI:15378"/>
        <dbReference type="ChEBI" id="CHEBI:29969"/>
        <dbReference type="ChEBI" id="CHEBI:57287"/>
        <dbReference type="ChEBI" id="CHEBI:57288"/>
        <dbReference type="ChEBI" id="CHEBI:61930"/>
        <dbReference type="EC" id="2.3.1.48"/>
    </reaction>
</comment>
<name>A0A238FB51_9BASI</name>
<dbReference type="GO" id="GO:0004402">
    <property type="term" value="F:histone acetyltransferase activity"/>
    <property type="evidence" value="ECO:0007669"/>
    <property type="project" value="UniProtKB-UniRule"/>
</dbReference>
<evidence type="ECO:0000256" key="4">
    <source>
        <dbReference type="ARBA" id="ARBA00021268"/>
    </source>
</evidence>
<gene>
    <name evidence="15" type="ORF">BQ2448_2144</name>
</gene>
<protein>
    <recommendedName>
        <fullName evidence="4 9">Histone acetyltransferase type B catalytic subunit</fullName>
        <ecNumber evidence="3 9">2.3.1.48</ecNumber>
    </recommendedName>
</protein>
<feature type="region of interest" description="Interaction with histone H4 N-terminus" evidence="11">
    <location>
        <begin position="252"/>
        <end position="254"/>
    </location>
</feature>
<evidence type="ECO:0000256" key="1">
    <source>
        <dbReference type="ARBA" id="ARBA00004123"/>
    </source>
</evidence>
<comment type="subunit">
    <text evidence="9">Component of the HAT-B complex composed of at least HAT1 and HAT2. The HAT-B complex binds to histone H4 tail.</text>
</comment>
<evidence type="ECO:0000256" key="6">
    <source>
        <dbReference type="ARBA" id="ARBA00023242"/>
    </source>
</evidence>
<evidence type="ECO:0000259" key="14">
    <source>
        <dbReference type="Pfam" id="PF10394"/>
    </source>
</evidence>
<keyword evidence="7 9" id="KW-0012">Acyltransferase</keyword>
<feature type="compositionally biased region" description="Basic and acidic residues" evidence="13">
    <location>
        <begin position="133"/>
        <end position="145"/>
    </location>
</feature>
<dbReference type="GO" id="GO:0005634">
    <property type="term" value="C:nucleus"/>
    <property type="evidence" value="ECO:0007669"/>
    <property type="project" value="UniProtKB-SubCell"/>
</dbReference>
<evidence type="ECO:0000256" key="13">
    <source>
        <dbReference type="SAM" id="MobiDB-lite"/>
    </source>
</evidence>
<reference evidence="16" key="1">
    <citation type="submission" date="2016-09" db="EMBL/GenBank/DDBJ databases">
        <authorList>
            <person name="Jeantristanb JTB J.-T."/>
            <person name="Ricardo R."/>
        </authorList>
    </citation>
    <scope>NUCLEOTIDE SEQUENCE [LARGE SCALE GENOMIC DNA]</scope>
</reference>
<dbReference type="EC" id="2.3.1.48" evidence="3 9"/>
<evidence type="ECO:0000256" key="11">
    <source>
        <dbReference type="PIRSR" id="PIRSR038084-2"/>
    </source>
</evidence>
<dbReference type="GO" id="GO:0005737">
    <property type="term" value="C:cytoplasm"/>
    <property type="evidence" value="ECO:0007669"/>
    <property type="project" value="UniProtKB-SubCell"/>
</dbReference>
<keyword evidence="6 9" id="KW-0539">Nucleus</keyword>
<dbReference type="AlphaFoldDB" id="A0A238FB51"/>
<feature type="site" description="Interaction with histone H4 N-terminus" evidence="12">
    <location>
        <position position="225"/>
    </location>
</feature>
<dbReference type="PANTHER" id="PTHR12046">
    <property type="entry name" value="HISTONE ACETYLTRANSFERASE TYPE B CATALYTIC SUBUNIT"/>
    <property type="match status" value="1"/>
</dbReference>
<evidence type="ECO:0000256" key="5">
    <source>
        <dbReference type="ARBA" id="ARBA00022679"/>
    </source>
</evidence>
<dbReference type="Gene3D" id="3.40.630.30">
    <property type="match status" value="1"/>
</dbReference>
<evidence type="ECO:0000256" key="9">
    <source>
        <dbReference type="PIRNR" id="PIRNR038084"/>
    </source>
</evidence>
<dbReference type="PIRSF" id="PIRSF038084">
    <property type="entry name" value="HAT-B_cat"/>
    <property type="match status" value="1"/>
</dbReference>
<feature type="region of interest" description="Disordered" evidence="13">
    <location>
        <begin position="133"/>
        <end position="174"/>
    </location>
</feature>
<evidence type="ECO:0000313" key="16">
    <source>
        <dbReference type="Proteomes" id="UP000198372"/>
    </source>
</evidence>
<evidence type="ECO:0000256" key="10">
    <source>
        <dbReference type="PIRSR" id="PIRSR038084-1"/>
    </source>
</evidence>
<dbReference type="InterPro" id="IPR013523">
    <property type="entry name" value="Hist_AcTrfase_HAT1_C"/>
</dbReference>
<evidence type="ECO:0000256" key="12">
    <source>
        <dbReference type="PIRSR" id="PIRSR038084-3"/>
    </source>
</evidence>
<feature type="binding site" evidence="11">
    <location>
        <begin position="284"/>
        <end position="290"/>
    </location>
    <ligand>
        <name>acetyl-CoA</name>
        <dbReference type="ChEBI" id="CHEBI:57288"/>
    </ligand>
</feature>
<comment type="function">
    <text evidence="9">Catalytic component of the histone acetylase B (HAT-B) complex. Has intrinsic substrate specificity that modifies lysine in recognition sequence GXGKXG. Involved in DNA double-strand break repair.</text>
</comment>
<keyword evidence="5 9" id="KW-0808">Transferase</keyword>
<evidence type="ECO:0000256" key="8">
    <source>
        <dbReference type="ARBA" id="ARBA00048017"/>
    </source>
</evidence>
<comment type="subcellular location">
    <subcellularLocation>
        <location evidence="9">Cytoplasm</location>
    </subcellularLocation>
    <subcellularLocation>
        <location evidence="1 9">Nucleus</location>
    </subcellularLocation>
</comment>
<sequence>MDEDWSSDALEALHLRLVRAKADVAVLEQSETDLVDDFHPTFVYPIFGQEETIFGYRNLEIQLHFSSGALKQYLHVDYSSKFPSTTTVSADDPEKTLYDFIPPTYSKDEATFHSIVEQDSQEFNPLGNKIGAFRERSQDEMEKESMTGSGKGKGKAKRSGIEVPPRPWKMVEEGDQDDEDEAVLYEAYHTTWDTPGFKEFHRRMQIFVLLYIEGAQYIDEEDPRWEFVTLFERRKRQDGSFGYHFVGFVSFYSFFCWPDTKRLRLAALINIVWCRQFVMLPPYQGQGHGSALYTLCYNNVLSRPNISELTVEDPSEIFEDMRDKCDLHTLISSNELDNLTAPLYKPALEVIRKKYKIADRQFYRLIEMMLLLNLDESNASQVKAFRLTVKRRLFTFNREVLTQLEEQQKKDKLHETYEGVKADYRRITAKFTSAT</sequence>
<dbReference type="GO" id="GO:0000781">
    <property type="term" value="C:chromosome, telomeric region"/>
    <property type="evidence" value="ECO:0007669"/>
    <property type="project" value="GOC"/>
</dbReference>
<evidence type="ECO:0000256" key="3">
    <source>
        <dbReference type="ARBA" id="ARBA00013184"/>
    </source>
</evidence>
<organism evidence="15 16">
    <name type="scientific">Microbotryum intermedium</name>
    <dbReference type="NCBI Taxonomy" id="269621"/>
    <lineage>
        <taxon>Eukaryota</taxon>
        <taxon>Fungi</taxon>
        <taxon>Dikarya</taxon>
        <taxon>Basidiomycota</taxon>
        <taxon>Pucciniomycotina</taxon>
        <taxon>Microbotryomycetes</taxon>
        <taxon>Microbotryales</taxon>
        <taxon>Microbotryaceae</taxon>
        <taxon>Microbotryum</taxon>
    </lineage>
</organism>
<dbReference type="OrthoDB" id="10253098at2759"/>
<keyword evidence="9" id="KW-0963">Cytoplasm</keyword>
<evidence type="ECO:0000313" key="15">
    <source>
        <dbReference type="EMBL" id="SCV69124.1"/>
    </source>
</evidence>
<dbReference type="Pfam" id="PF10394">
    <property type="entry name" value="Hat1_N"/>
    <property type="match status" value="1"/>
</dbReference>
<comment type="similarity">
    <text evidence="2 9">Belongs to the HAT1 family.</text>
</comment>
<accession>A0A238FB51</accession>
<proteinExistence type="inferred from homology"/>
<dbReference type="Pfam" id="PF21184">
    <property type="entry name" value="HAT1_C_fung"/>
    <property type="match status" value="1"/>
</dbReference>
<dbReference type="GO" id="GO:0042393">
    <property type="term" value="F:histone binding"/>
    <property type="evidence" value="ECO:0007669"/>
    <property type="project" value="InterPro"/>
</dbReference>
<dbReference type="Gene3D" id="3.90.360.10">
    <property type="entry name" value="Histone acetyl transferase 1 (HAT1), N-terminal domain"/>
    <property type="match status" value="1"/>
</dbReference>
<evidence type="ECO:0000256" key="2">
    <source>
        <dbReference type="ARBA" id="ARBA00010543"/>
    </source>
</evidence>
<dbReference type="InterPro" id="IPR016181">
    <property type="entry name" value="Acyl_CoA_acyltransferase"/>
</dbReference>
<dbReference type="InterPro" id="IPR037113">
    <property type="entry name" value="Hat1_N_sf"/>
</dbReference>
<dbReference type="STRING" id="269621.A0A238FB51"/>
<dbReference type="EMBL" id="FMSP01000004">
    <property type="protein sequence ID" value="SCV69124.1"/>
    <property type="molecule type" value="Genomic_DNA"/>
</dbReference>
<dbReference type="InterPro" id="IPR019467">
    <property type="entry name" value="Hat1_N"/>
</dbReference>
<evidence type="ECO:0000256" key="7">
    <source>
        <dbReference type="ARBA" id="ARBA00023315"/>
    </source>
</evidence>
<dbReference type="Gene3D" id="1.10.10.390">
    <property type="match status" value="1"/>
</dbReference>
<feature type="domain" description="Histone acetyl transferase HAT1 N-terminal" evidence="14">
    <location>
        <begin position="5"/>
        <end position="213"/>
    </location>
</feature>
<dbReference type="Proteomes" id="UP000198372">
    <property type="component" value="Unassembled WGS sequence"/>
</dbReference>
<feature type="active site" description="Proton donor/acceptor" evidence="10">
    <location>
        <position position="312"/>
    </location>
</feature>
<keyword evidence="16" id="KW-1185">Reference proteome</keyword>
<dbReference type="GO" id="GO:0031509">
    <property type="term" value="P:subtelomeric heterochromatin formation"/>
    <property type="evidence" value="ECO:0007669"/>
    <property type="project" value="InterPro"/>
</dbReference>
<dbReference type="InterPro" id="IPR017380">
    <property type="entry name" value="Hist_AcTrfase_B-typ_cat-su"/>
</dbReference>
<dbReference type="SUPFAM" id="SSF55729">
    <property type="entry name" value="Acyl-CoA N-acyltransferases (Nat)"/>
    <property type="match status" value="2"/>
</dbReference>